<dbReference type="AlphaFoldDB" id="G9Y5M2"/>
<evidence type="ECO:0008006" key="5">
    <source>
        <dbReference type="Google" id="ProtNLM"/>
    </source>
</evidence>
<feature type="transmembrane region" description="Helical" evidence="2">
    <location>
        <begin position="403"/>
        <end position="427"/>
    </location>
</feature>
<feature type="transmembrane region" description="Helical" evidence="2">
    <location>
        <begin position="360"/>
        <end position="377"/>
    </location>
</feature>
<feature type="transmembrane region" description="Helical" evidence="2">
    <location>
        <begin position="107"/>
        <end position="124"/>
    </location>
</feature>
<evidence type="ECO:0000256" key="1">
    <source>
        <dbReference type="ARBA" id="ARBA00009617"/>
    </source>
</evidence>
<dbReference type="InterPro" id="IPR036259">
    <property type="entry name" value="MFS_trans_sf"/>
</dbReference>
<sequence length="540" mass="60323">MTGIHRIEFISTLTSKGFYMSRITRKITIPVSIGYGLTDIMGGGAFTIIGAWLLFFYTTFVGLTPIEAASIVAIARIVDAIVSLFMGSFTDHFYKTYLGKKFGRRRFFLLIGAPLMLVYSLLWITGMNYWFYLTIYLAFEIIAAIVLIPWETLPSEMTKDFNARTKLSTCRMFISALGTFLATFIPSLLIKHFGEGNANAYLFNGIAFSIVFMVCVFISWKVTWERELTPEMYAELEKSQIKRSAKEKIKAVGNLFKDYISTLKVRAFRKHLSIYLLSFTAKDVYNTVFVFFCVYCLSISSSFAASLLSLSIVGLPVTLLAGVAMIQYGPAKLYVFAYSIMLLCLGGLLCVYLFPILNQAIVLIALAAFYQVGRCILEFTPWNVFPFIPDVDEMITRQRREGLFAAVMTFSRKTTVAIATFIVGILLQTGGFLKGSLVQPPEATHTIAMVLFIGTTLLLVGALVQALSFRLNKTTHKILVDEIDRLKAGGSKLSVEAKTRSVIEDLTGYRYDTLWCGEPNNATQDVAVPELTIPASLRQD</sequence>
<dbReference type="PANTHER" id="PTHR11328:SF24">
    <property type="entry name" value="MAJOR FACILITATOR SUPERFAMILY (MFS) PROFILE DOMAIN-CONTAINING PROTEIN"/>
    <property type="match status" value="1"/>
</dbReference>
<dbReference type="Gene3D" id="1.20.1250.20">
    <property type="entry name" value="MFS general substrate transporter like domains"/>
    <property type="match status" value="1"/>
</dbReference>
<dbReference type="GO" id="GO:0005886">
    <property type="term" value="C:plasma membrane"/>
    <property type="evidence" value="ECO:0007669"/>
    <property type="project" value="TreeGrafter"/>
</dbReference>
<dbReference type="GO" id="GO:0015293">
    <property type="term" value="F:symporter activity"/>
    <property type="evidence" value="ECO:0007669"/>
    <property type="project" value="InterPro"/>
</dbReference>
<gene>
    <name evidence="3" type="ORF">HMPREF0454_01831</name>
</gene>
<evidence type="ECO:0000313" key="4">
    <source>
        <dbReference type="Proteomes" id="UP000005959"/>
    </source>
</evidence>
<organism evidence="3 4">
    <name type="scientific">Hafnia alvei ATCC 51873</name>
    <dbReference type="NCBI Taxonomy" id="1002364"/>
    <lineage>
        <taxon>Bacteria</taxon>
        <taxon>Pseudomonadati</taxon>
        <taxon>Pseudomonadota</taxon>
        <taxon>Gammaproteobacteria</taxon>
        <taxon>Enterobacterales</taxon>
        <taxon>Hafniaceae</taxon>
        <taxon>Hafnia</taxon>
    </lineage>
</organism>
<keyword evidence="2" id="KW-0812">Transmembrane</keyword>
<feature type="transmembrane region" description="Helical" evidence="2">
    <location>
        <begin position="274"/>
        <end position="297"/>
    </location>
</feature>
<feature type="transmembrane region" description="Helical" evidence="2">
    <location>
        <begin position="170"/>
        <end position="189"/>
    </location>
</feature>
<name>G9Y5M2_HAFAL</name>
<dbReference type="Pfam" id="PF13347">
    <property type="entry name" value="MFS_2"/>
    <property type="match status" value="1"/>
</dbReference>
<dbReference type="InterPro" id="IPR039672">
    <property type="entry name" value="MFS_2"/>
</dbReference>
<dbReference type="PATRIC" id="fig|1002364.3.peg.1661"/>
<comment type="similarity">
    <text evidence="1">Belongs to the sodium:galactoside symporter (TC 2.A.2) family.</text>
</comment>
<dbReference type="EMBL" id="AGCI01000038">
    <property type="protein sequence ID" value="EHM43590.1"/>
    <property type="molecule type" value="Genomic_DNA"/>
</dbReference>
<accession>G9Y5M2</accession>
<feature type="transmembrane region" description="Helical" evidence="2">
    <location>
        <begin position="68"/>
        <end position="86"/>
    </location>
</feature>
<feature type="transmembrane region" description="Helical" evidence="2">
    <location>
        <begin position="201"/>
        <end position="220"/>
    </location>
</feature>
<dbReference type="SUPFAM" id="SSF103473">
    <property type="entry name" value="MFS general substrate transporter"/>
    <property type="match status" value="1"/>
</dbReference>
<dbReference type="Proteomes" id="UP000005959">
    <property type="component" value="Unassembled WGS sequence"/>
</dbReference>
<evidence type="ECO:0000256" key="2">
    <source>
        <dbReference type="SAM" id="Phobius"/>
    </source>
</evidence>
<dbReference type="HOGENOM" id="CLU_027408_4_1_6"/>
<feature type="transmembrane region" description="Helical" evidence="2">
    <location>
        <begin position="303"/>
        <end position="326"/>
    </location>
</feature>
<keyword evidence="2" id="KW-1133">Transmembrane helix</keyword>
<keyword evidence="2" id="KW-0472">Membrane</keyword>
<evidence type="ECO:0000313" key="3">
    <source>
        <dbReference type="EMBL" id="EHM43590.1"/>
    </source>
</evidence>
<comment type="caution">
    <text evidence="3">The sequence shown here is derived from an EMBL/GenBank/DDBJ whole genome shotgun (WGS) entry which is preliminary data.</text>
</comment>
<protein>
    <recommendedName>
        <fullName evidence="5">Transporter, major facilitator family protein</fullName>
    </recommendedName>
</protein>
<feature type="transmembrane region" description="Helical" evidence="2">
    <location>
        <begin position="447"/>
        <end position="469"/>
    </location>
</feature>
<feature type="transmembrane region" description="Helical" evidence="2">
    <location>
        <begin position="333"/>
        <end position="354"/>
    </location>
</feature>
<proteinExistence type="inferred from homology"/>
<reference evidence="3 4" key="1">
    <citation type="submission" date="2011-08" db="EMBL/GenBank/DDBJ databases">
        <authorList>
            <person name="Weinstock G."/>
            <person name="Sodergren E."/>
            <person name="Clifton S."/>
            <person name="Fulton L."/>
            <person name="Fulton B."/>
            <person name="Courtney L."/>
            <person name="Fronick C."/>
            <person name="Harrison M."/>
            <person name="Strong C."/>
            <person name="Farmer C."/>
            <person name="Delahaunty K."/>
            <person name="Markovic C."/>
            <person name="Hall O."/>
            <person name="Minx P."/>
            <person name="Tomlinson C."/>
            <person name="Mitreva M."/>
            <person name="Hou S."/>
            <person name="Chen J."/>
            <person name="Wollam A."/>
            <person name="Pepin K.H."/>
            <person name="Johnson M."/>
            <person name="Bhonagiri V."/>
            <person name="Zhang X."/>
            <person name="Suruliraj S."/>
            <person name="Warren W."/>
            <person name="Chinwalla A."/>
            <person name="Mardis E.R."/>
            <person name="Wilson R.K."/>
        </authorList>
    </citation>
    <scope>NUCLEOTIDE SEQUENCE [LARGE SCALE GENOMIC DNA]</scope>
    <source>
        <strain evidence="3 4">ATCC 51873</strain>
    </source>
</reference>
<dbReference type="PANTHER" id="PTHR11328">
    <property type="entry name" value="MAJOR FACILITATOR SUPERFAMILY DOMAIN-CONTAINING PROTEIN"/>
    <property type="match status" value="1"/>
</dbReference>
<dbReference type="GO" id="GO:0008643">
    <property type="term" value="P:carbohydrate transport"/>
    <property type="evidence" value="ECO:0007669"/>
    <property type="project" value="InterPro"/>
</dbReference>
<dbReference type="CDD" id="cd17332">
    <property type="entry name" value="MFS_MelB_like"/>
    <property type="match status" value="1"/>
</dbReference>
<feature type="transmembrane region" description="Helical" evidence="2">
    <location>
        <begin position="29"/>
        <end position="56"/>
    </location>
</feature>
<feature type="transmembrane region" description="Helical" evidence="2">
    <location>
        <begin position="130"/>
        <end position="150"/>
    </location>
</feature>